<dbReference type="OrthoDB" id="7477775at2759"/>
<dbReference type="EMBL" id="CACRXK020012299">
    <property type="protein sequence ID" value="CAB4023068.1"/>
    <property type="molecule type" value="Genomic_DNA"/>
</dbReference>
<proteinExistence type="predicted"/>
<feature type="domain" description="FP protein C-terminal" evidence="1">
    <location>
        <begin position="46"/>
        <end position="99"/>
    </location>
</feature>
<dbReference type="Pfam" id="PF25298">
    <property type="entry name" value="Baculo_FP_2nd"/>
    <property type="match status" value="1"/>
</dbReference>
<comment type="caution">
    <text evidence="2">The sequence shown here is derived from an EMBL/GenBank/DDBJ whole genome shotgun (WGS) entry which is preliminary data.</text>
</comment>
<evidence type="ECO:0000313" key="3">
    <source>
        <dbReference type="Proteomes" id="UP001152795"/>
    </source>
</evidence>
<gene>
    <name evidence="2" type="ORF">PACLA_8A019184</name>
</gene>
<keyword evidence="3" id="KW-1185">Reference proteome</keyword>
<organism evidence="2 3">
    <name type="scientific">Paramuricea clavata</name>
    <name type="common">Red gorgonian</name>
    <name type="synonym">Violescent sea-whip</name>
    <dbReference type="NCBI Taxonomy" id="317549"/>
    <lineage>
        <taxon>Eukaryota</taxon>
        <taxon>Metazoa</taxon>
        <taxon>Cnidaria</taxon>
        <taxon>Anthozoa</taxon>
        <taxon>Octocorallia</taxon>
        <taxon>Malacalcyonacea</taxon>
        <taxon>Plexauridae</taxon>
        <taxon>Paramuricea</taxon>
    </lineage>
</organism>
<sequence>MVKFTRRKVRNKFYSNRRKLAKRKVKDLPDLQLQSTDNVYVSESLTPYKKRVFANVNKLRKHMKWKYIWTNNARIYIKDGENAEDAINIIDTEEDLVKFQNRHCC</sequence>
<reference evidence="2" key="1">
    <citation type="submission" date="2020-04" db="EMBL/GenBank/DDBJ databases">
        <authorList>
            <person name="Alioto T."/>
            <person name="Alioto T."/>
            <person name="Gomez Garrido J."/>
        </authorList>
    </citation>
    <scope>NUCLEOTIDE SEQUENCE</scope>
    <source>
        <strain evidence="2">A484AB</strain>
    </source>
</reference>
<evidence type="ECO:0000313" key="2">
    <source>
        <dbReference type="EMBL" id="CAB4023068.1"/>
    </source>
</evidence>
<dbReference type="InterPro" id="IPR057251">
    <property type="entry name" value="FP_C"/>
</dbReference>
<protein>
    <recommendedName>
        <fullName evidence="1">FP protein C-terminal domain-containing protein</fullName>
    </recommendedName>
</protein>
<name>A0A6S7KRN0_PARCT</name>
<accession>A0A6S7KRN0</accession>
<dbReference type="AlphaFoldDB" id="A0A6S7KRN0"/>
<evidence type="ECO:0000259" key="1">
    <source>
        <dbReference type="Pfam" id="PF25298"/>
    </source>
</evidence>
<dbReference type="Proteomes" id="UP001152795">
    <property type="component" value="Unassembled WGS sequence"/>
</dbReference>